<reference evidence="2" key="2">
    <citation type="journal article" date="2022" name="Microbiol. Resour. Announc.">
        <title>Metagenome Sequencing to Explore Phylogenomics of Terrestrial Cyanobacteria.</title>
        <authorList>
            <person name="Ward R.D."/>
            <person name="Stajich J.E."/>
            <person name="Johansen J.R."/>
            <person name="Huntemann M."/>
            <person name="Clum A."/>
            <person name="Foster B."/>
            <person name="Foster B."/>
            <person name="Roux S."/>
            <person name="Palaniappan K."/>
            <person name="Varghese N."/>
            <person name="Mukherjee S."/>
            <person name="Reddy T.B.K."/>
            <person name="Daum C."/>
            <person name="Copeland A."/>
            <person name="Chen I.A."/>
            <person name="Ivanova N.N."/>
            <person name="Kyrpides N.C."/>
            <person name="Shapiro N."/>
            <person name="Eloe-Fadrosh E.A."/>
            <person name="Pietrasiak N."/>
        </authorList>
    </citation>
    <scope>NUCLEOTIDE SEQUENCE</scope>
    <source>
        <strain evidence="2">CPER-KK1</strain>
    </source>
</reference>
<dbReference type="PANTHER" id="PTHR36842:SF1">
    <property type="entry name" value="PROTEIN TOLB"/>
    <property type="match status" value="1"/>
</dbReference>
<dbReference type="Pfam" id="PF07676">
    <property type="entry name" value="PD40"/>
    <property type="match status" value="1"/>
</dbReference>
<dbReference type="Gene3D" id="2.120.10.30">
    <property type="entry name" value="TolB, C-terminal domain"/>
    <property type="match status" value="2"/>
</dbReference>
<dbReference type="PROSITE" id="PS51257">
    <property type="entry name" value="PROKAR_LIPOPROTEIN"/>
    <property type="match status" value="1"/>
</dbReference>
<dbReference type="InterPro" id="IPR011042">
    <property type="entry name" value="6-blade_b-propeller_TolB-like"/>
</dbReference>
<proteinExistence type="inferred from homology"/>
<evidence type="ECO:0000313" key="2">
    <source>
        <dbReference type="EMBL" id="MBW4546616.1"/>
    </source>
</evidence>
<name>A0A951UCG4_9CYAN</name>
<dbReference type="SUPFAM" id="SSF82171">
    <property type="entry name" value="DPP6 N-terminal domain-like"/>
    <property type="match status" value="1"/>
</dbReference>
<dbReference type="EMBL" id="JAHHIF010000027">
    <property type="protein sequence ID" value="MBW4546616.1"/>
    <property type="molecule type" value="Genomic_DNA"/>
</dbReference>
<gene>
    <name evidence="2" type="ORF">KME25_19545</name>
</gene>
<dbReference type="Proteomes" id="UP000753908">
    <property type="component" value="Unassembled WGS sequence"/>
</dbReference>
<dbReference type="AlphaFoldDB" id="A0A951UCG4"/>
<dbReference type="PANTHER" id="PTHR36842">
    <property type="entry name" value="PROTEIN TOLB HOMOLOG"/>
    <property type="match status" value="1"/>
</dbReference>
<reference evidence="2" key="1">
    <citation type="submission" date="2021-05" db="EMBL/GenBank/DDBJ databases">
        <authorList>
            <person name="Pietrasiak N."/>
            <person name="Ward R."/>
            <person name="Stajich J.E."/>
            <person name="Kurbessoian T."/>
        </authorList>
    </citation>
    <scope>NUCLEOTIDE SEQUENCE</scope>
    <source>
        <strain evidence="2">CPER-KK1</strain>
    </source>
</reference>
<comment type="caution">
    <text evidence="2">The sequence shown here is derived from an EMBL/GenBank/DDBJ whole genome shotgun (WGS) entry which is preliminary data.</text>
</comment>
<accession>A0A951UCG4</accession>
<evidence type="ECO:0000256" key="1">
    <source>
        <dbReference type="ARBA" id="ARBA00009820"/>
    </source>
</evidence>
<dbReference type="InterPro" id="IPR011659">
    <property type="entry name" value="WD40"/>
</dbReference>
<protein>
    <submittedName>
        <fullName evidence="2">PD40 domain-containing protein</fullName>
    </submittedName>
</protein>
<organism evidence="2 3">
    <name type="scientific">Symplocastrum torsivum CPER-KK1</name>
    <dbReference type="NCBI Taxonomy" id="450513"/>
    <lineage>
        <taxon>Bacteria</taxon>
        <taxon>Bacillati</taxon>
        <taxon>Cyanobacteriota</taxon>
        <taxon>Cyanophyceae</taxon>
        <taxon>Oscillatoriophycideae</taxon>
        <taxon>Oscillatoriales</taxon>
        <taxon>Microcoleaceae</taxon>
        <taxon>Symplocastrum</taxon>
    </lineage>
</organism>
<sequence>MKAYLRSLGLFVLTSIFLGGCSLSAALIKSVPSLPPERDVIINITTVNKRVGWYFVDPTNWKLSKWEFPNNSNSPTPINEEIRRSFVSWSPQSQRLLYALNLVSLNGSVEVLKLGGKRDLTSSWQTLSPNGKTVAYTGESRTDKTLGLVEDISLFDIASRRSQVITKFGAGGVYQITWSPDGKTLAFWHWDSLKRSKTLYQINLDGSNLRVLLEAKDNLPLQIQSVPSDDEKIKWSPDGRYLALTNSSYNSQTIWLLELATKQLKPLFDAPPAREAGGIQDFAWSPDGKKMVLAAGYDGKCHQPLLIGYEECTNFLYLVDVEGGQLTKVTNIPQSSATRLLWLGHKRQP</sequence>
<evidence type="ECO:0000313" key="3">
    <source>
        <dbReference type="Proteomes" id="UP000753908"/>
    </source>
</evidence>
<comment type="similarity">
    <text evidence="1">Belongs to the TolB family.</text>
</comment>